<evidence type="ECO:0000313" key="6">
    <source>
        <dbReference type="Proteomes" id="UP000549394"/>
    </source>
</evidence>
<dbReference type="CDD" id="cd23599">
    <property type="entry name" value="TFP_LU_ECD_Cold"/>
    <property type="match status" value="1"/>
</dbReference>
<accession>A0A7I8W1F9</accession>
<dbReference type="SUPFAM" id="SSF57302">
    <property type="entry name" value="Snake toxin-like"/>
    <property type="match status" value="1"/>
</dbReference>
<protein>
    <submittedName>
        <fullName evidence="5">DgyrCDS9158</fullName>
    </submittedName>
</protein>
<feature type="domain" description="Snake toxin/toxin-like" evidence="4">
    <location>
        <begin position="20"/>
        <end position="111"/>
    </location>
</feature>
<name>A0A7I8W1F9_9ANNE</name>
<proteinExistence type="predicted"/>
<dbReference type="InterPro" id="IPR045860">
    <property type="entry name" value="Snake_toxin-like_sf"/>
</dbReference>
<keyword evidence="2" id="KW-1015">Disulfide bond</keyword>
<evidence type="ECO:0000313" key="5">
    <source>
        <dbReference type="EMBL" id="CAD5120596.1"/>
    </source>
</evidence>
<keyword evidence="6" id="KW-1185">Reference proteome</keyword>
<feature type="signal peptide" evidence="3">
    <location>
        <begin position="1"/>
        <end position="19"/>
    </location>
</feature>
<dbReference type="Pfam" id="PF00087">
    <property type="entry name" value="Toxin_TOLIP"/>
    <property type="match status" value="1"/>
</dbReference>
<dbReference type="Proteomes" id="UP000549394">
    <property type="component" value="Unassembled WGS sequence"/>
</dbReference>
<reference evidence="5 6" key="1">
    <citation type="submission" date="2020-08" db="EMBL/GenBank/DDBJ databases">
        <authorList>
            <person name="Hejnol A."/>
        </authorList>
    </citation>
    <scope>NUCLEOTIDE SEQUENCE [LARGE SCALE GENOMIC DNA]</scope>
</reference>
<sequence>MKILGQILLVLSMVAIGYSLECYRCREQRDNSDCTLERHQCAEYQDACTSYVRWGVPSKWTPRGDRVHSISKDCDTMQGCNRRQAALQMHCRRDWFHDWACVECCRGDLCNHYITRCDSLTGNCNYVMRFHSAANNVKGESGLYLLLTTFGFISLFHI</sequence>
<dbReference type="PANTHER" id="PTHR10036">
    <property type="entry name" value="CD59 GLYCOPROTEIN"/>
    <property type="match status" value="1"/>
</dbReference>
<dbReference type="AlphaFoldDB" id="A0A7I8W1F9"/>
<evidence type="ECO:0000259" key="4">
    <source>
        <dbReference type="Pfam" id="PF00087"/>
    </source>
</evidence>
<dbReference type="EMBL" id="CAJFCJ010000012">
    <property type="protein sequence ID" value="CAD5120596.1"/>
    <property type="molecule type" value="Genomic_DNA"/>
</dbReference>
<comment type="caution">
    <text evidence="5">The sequence shown here is derived from an EMBL/GenBank/DDBJ whole genome shotgun (WGS) entry which is preliminary data.</text>
</comment>
<evidence type="ECO:0000256" key="3">
    <source>
        <dbReference type="SAM" id="SignalP"/>
    </source>
</evidence>
<gene>
    <name evidence="5" type="ORF">DGYR_LOCUS8675</name>
</gene>
<keyword evidence="1 3" id="KW-0732">Signal</keyword>
<dbReference type="OrthoDB" id="6278121at2759"/>
<organism evidence="5 6">
    <name type="scientific">Dimorphilus gyrociliatus</name>
    <dbReference type="NCBI Taxonomy" id="2664684"/>
    <lineage>
        <taxon>Eukaryota</taxon>
        <taxon>Metazoa</taxon>
        <taxon>Spiralia</taxon>
        <taxon>Lophotrochozoa</taxon>
        <taxon>Annelida</taxon>
        <taxon>Polychaeta</taxon>
        <taxon>Polychaeta incertae sedis</taxon>
        <taxon>Dinophilidae</taxon>
        <taxon>Dimorphilus</taxon>
    </lineage>
</organism>
<dbReference type="InterPro" id="IPR035076">
    <property type="entry name" value="Toxin/TOLIP"/>
</dbReference>
<evidence type="ECO:0000256" key="1">
    <source>
        <dbReference type="ARBA" id="ARBA00022729"/>
    </source>
</evidence>
<evidence type="ECO:0000256" key="2">
    <source>
        <dbReference type="ARBA" id="ARBA00023157"/>
    </source>
</evidence>
<dbReference type="PANTHER" id="PTHR10036:SF25">
    <property type="entry name" value="HEP21 PROTEIN"/>
    <property type="match status" value="1"/>
</dbReference>
<dbReference type="Gene3D" id="2.10.60.10">
    <property type="entry name" value="CD59"/>
    <property type="match status" value="1"/>
</dbReference>
<feature type="chain" id="PRO_5029606778" evidence="3">
    <location>
        <begin position="20"/>
        <end position="158"/>
    </location>
</feature>